<feature type="region of interest" description="Disordered" evidence="5">
    <location>
        <begin position="58"/>
        <end position="87"/>
    </location>
</feature>
<dbReference type="Pfam" id="PF05091">
    <property type="entry name" value="eIF-3_zeta"/>
    <property type="match status" value="1"/>
</dbReference>
<protein>
    <recommendedName>
        <fullName evidence="8">Eukaryotic translation initiation factor 3 subunit D</fullName>
    </recommendedName>
</protein>
<name>A0A507E3J0_9FUNG</name>
<dbReference type="GO" id="GO:0003743">
    <property type="term" value="F:translation initiation factor activity"/>
    <property type="evidence" value="ECO:0007669"/>
    <property type="project" value="UniProtKB-KW"/>
</dbReference>
<dbReference type="Proteomes" id="UP000318582">
    <property type="component" value="Unassembled WGS sequence"/>
</dbReference>
<dbReference type="GO" id="GO:0005852">
    <property type="term" value="C:eukaryotic translation initiation factor 3 complex"/>
    <property type="evidence" value="ECO:0007669"/>
    <property type="project" value="InterPro"/>
</dbReference>
<sequence>MTTDNQATRQEAPPRFVLPAVADNPIGWGPSTVPEELSHVPYAPYSKSDRLGKIADWTAPAAGDGYNDRRYGGEGDRRRRFGPGQEAFGSGLSSLFAYTVAAEDEASFSVVDRQATVQKKPGFKSQRGGRGGARGGGAWQVGGRGGAMAGGRRDDRRGQHPGGPRRRYGGYNDKPARIRDASVQAGAEWKVVEELDFPRMNKLYYEVDEAQDV</sequence>
<dbReference type="STRING" id="109895.A0A507E3J0"/>
<feature type="region of interest" description="Disordered" evidence="5">
    <location>
        <begin position="1"/>
        <end position="21"/>
    </location>
</feature>
<feature type="region of interest" description="Disordered" evidence="5">
    <location>
        <begin position="114"/>
        <end position="176"/>
    </location>
</feature>
<feature type="compositionally biased region" description="Gly residues" evidence="5">
    <location>
        <begin position="128"/>
        <end position="149"/>
    </location>
</feature>
<accession>A0A507E3J0</accession>
<keyword evidence="4" id="KW-0648">Protein biosynthesis</keyword>
<evidence type="ECO:0000256" key="4">
    <source>
        <dbReference type="ARBA" id="ARBA00022917"/>
    </source>
</evidence>
<comment type="caution">
    <text evidence="6">The sequence shown here is derived from an EMBL/GenBank/DDBJ whole genome shotgun (WGS) entry which is preliminary data.</text>
</comment>
<reference evidence="6 7" key="1">
    <citation type="journal article" date="2019" name="Sci. Rep.">
        <title>Comparative genomics of chytrid fungi reveal insights into the obligate biotrophic and pathogenic lifestyle of Synchytrium endobioticum.</title>
        <authorList>
            <person name="van de Vossenberg B.T.L.H."/>
            <person name="Warris S."/>
            <person name="Nguyen H.D.T."/>
            <person name="van Gent-Pelzer M.P.E."/>
            <person name="Joly D.L."/>
            <person name="van de Geest H.C."/>
            <person name="Bonants P.J.M."/>
            <person name="Smith D.S."/>
            <person name="Levesque C.A."/>
            <person name="van der Lee T.A.J."/>
        </authorList>
    </citation>
    <scope>NUCLEOTIDE SEQUENCE [LARGE SCALE GENOMIC DNA]</scope>
    <source>
        <strain evidence="6 7">CBS 809.83</strain>
    </source>
</reference>
<gene>
    <name evidence="6" type="ORF">PhCBS80983_g03253</name>
</gene>
<evidence type="ECO:0000313" key="6">
    <source>
        <dbReference type="EMBL" id="TPX58291.1"/>
    </source>
</evidence>
<evidence type="ECO:0000313" key="7">
    <source>
        <dbReference type="Proteomes" id="UP000318582"/>
    </source>
</evidence>
<evidence type="ECO:0008006" key="8">
    <source>
        <dbReference type="Google" id="ProtNLM"/>
    </source>
</evidence>
<dbReference type="PANTHER" id="PTHR12399">
    <property type="entry name" value="EUKARYOTIC TRANSLATION INITIATION FACTOR 3 SUBUNIT 7"/>
    <property type="match status" value="1"/>
</dbReference>
<keyword evidence="3" id="KW-0694">RNA-binding</keyword>
<evidence type="ECO:0000256" key="5">
    <source>
        <dbReference type="SAM" id="MobiDB-lite"/>
    </source>
</evidence>
<organism evidence="6 7">
    <name type="scientific">Powellomyces hirtus</name>
    <dbReference type="NCBI Taxonomy" id="109895"/>
    <lineage>
        <taxon>Eukaryota</taxon>
        <taxon>Fungi</taxon>
        <taxon>Fungi incertae sedis</taxon>
        <taxon>Chytridiomycota</taxon>
        <taxon>Chytridiomycota incertae sedis</taxon>
        <taxon>Chytridiomycetes</taxon>
        <taxon>Spizellomycetales</taxon>
        <taxon>Powellomycetaceae</taxon>
        <taxon>Powellomyces</taxon>
    </lineage>
</organism>
<dbReference type="InterPro" id="IPR007783">
    <property type="entry name" value="eIF3d"/>
</dbReference>
<evidence type="ECO:0000256" key="1">
    <source>
        <dbReference type="ARBA" id="ARBA00022490"/>
    </source>
</evidence>
<keyword evidence="7" id="KW-1185">Reference proteome</keyword>
<evidence type="ECO:0000256" key="2">
    <source>
        <dbReference type="ARBA" id="ARBA00022540"/>
    </source>
</evidence>
<dbReference type="GO" id="GO:0003723">
    <property type="term" value="F:RNA binding"/>
    <property type="evidence" value="ECO:0007669"/>
    <property type="project" value="UniProtKB-KW"/>
</dbReference>
<dbReference type="EMBL" id="QEAQ01000038">
    <property type="protein sequence ID" value="TPX58291.1"/>
    <property type="molecule type" value="Genomic_DNA"/>
</dbReference>
<keyword evidence="2" id="KW-0396">Initiation factor</keyword>
<dbReference type="PANTHER" id="PTHR12399:SF0">
    <property type="entry name" value="EUKARYOTIC TRANSLATION INITIATION FACTOR 3 SUBUNIT D"/>
    <property type="match status" value="1"/>
</dbReference>
<evidence type="ECO:0000256" key="3">
    <source>
        <dbReference type="ARBA" id="ARBA00022884"/>
    </source>
</evidence>
<keyword evidence="1" id="KW-0963">Cytoplasm</keyword>
<feature type="compositionally biased region" description="Basic and acidic residues" evidence="5">
    <location>
        <begin position="66"/>
        <end position="77"/>
    </location>
</feature>
<proteinExistence type="predicted"/>
<dbReference type="AlphaFoldDB" id="A0A507E3J0"/>